<reference evidence="3" key="1">
    <citation type="submission" date="2023-10" db="EMBL/GenBank/DDBJ databases">
        <title>Genome assembly of Pristionchus species.</title>
        <authorList>
            <person name="Yoshida K."/>
            <person name="Sommer R.J."/>
        </authorList>
    </citation>
    <scope>NUCLEOTIDE SEQUENCE</scope>
    <source>
        <strain evidence="3">RS5133</strain>
    </source>
</reference>
<keyword evidence="2" id="KW-0472">Membrane</keyword>
<gene>
    <name evidence="3" type="ORF">PFISCL1PPCAC_5352</name>
</gene>
<accession>A0AAV5V837</accession>
<keyword evidence="2" id="KW-0812">Transmembrane</keyword>
<comment type="caution">
    <text evidence="3">The sequence shown here is derived from an EMBL/GenBank/DDBJ whole genome shotgun (WGS) entry which is preliminary data.</text>
</comment>
<evidence type="ECO:0000256" key="2">
    <source>
        <dbReference type="SAM" id="Phobius"/>
    </source>
</evidence>
<evidence type="ECO:0000313" key="4">
    <source>
        <dbReference type="Proteomes" id="UP001432322"/>
    </source>
</evidence>
<dbReference type="AlphaFoldDB" id="A0AAV5V837"/>
<name>A0AAV5V837_9BILA</name>
<evidence type="ECO:0000256" key="1">
    <source>
        <dbReference type="SAM" id="MobiDB-lite"/>
    </source>
</evidence>
<feature type="region of interest" description="Disordered" evidence="1">
    <location>
        <begin position="103"/>
        <end position="122"/>
    </location>
</feature>
<dbReference type="Proteomes" id="UP001432322">
    <property type="component" value="Unassembled WGS sequence"/>
</dbReference>
<proteinExistence type="predicted"/>
<organism evidence="3 4">
    <name type="scientific">Pristionchus fissidentatus</name>
    <dbReference type="NCBI Taxonomy" id="1538716"/>
    <lineage>
        <taxon>Eukaryota</taxon>
        <taxon>Metazoa</taxon>
        <taxon>Ecdysozoa</taxon>
        <taxon>Nematoda</taxon>
        <taxon>Chromadorea</taxon>
        <taxon>Rhabditida</taxon>
        <taxon>Rhabditina</taxon>
        <taxon>Diplogasteromorpha</taxon>
        <taxon>Diplogasteroidea</taxon>
        <taxon>Neodiplogasteridae</taxon>
        <taxon>Pristionchus</taxon>
    </lineage>
</organism>
<protein>
    <submittedName>
        <fullName evidence="3">Uncharacterized protein</fullName>
    </submittedName>
</protein>
<keyword evidence="4" id="KW-1185">Reference proteome</keyword>
<keyword evidence="2" id="KW-1133">Transmembrane helix</keyword>
<feature type="non-terminal residue" evidence="3">
    <location>
        <position position="1"/>
    </location>
</feature>
<evidence type="ECO:0000313" key="3">
    <source>
        <dbReference type="EMBL" id="GMT14055.1"/>
    </source>
</evidence>
<feature type="transmembrane region" description="Helical" evidence="2">
    <location>
        <begin position="7"/>
        <end position="26"/>
    </location>
</feature>
<feature type="transmembrane region" description="Helical" evidence="2">
    <location>
        <begin position="46"/>
        <end position="65"/>
    </location>
</feature>
<sequence length="122" mass="13354">NERGGSIVASIILMVFAVLDCLRAILQLLSIEKSGPKKEDDLSVQAAFVLFIFALVFLYGIKIYVNLYSFINNRGASMAPAVPMVQQQPVVPSAPMQWCPPPNQTVDAGKQALSVPPPQYYQ</sequence>
<dbReference type="EMBL" id="BTSY01000002">
    <property type="protein sequence ID" value="GMT14055.1"/>
    <property type="molecule type" value="Genomic_DNA"/>
</dbReference>